<keyword evidence="14" id="KW-0496">Mitochondrion</keyword>
<keyword evidence="15" id="KW-0472">Membrane</keyword>
<evidence type="ECO:0000256" key="8">
    <source>
        <dbReference type="ARBA" id="ARBA00022516"/>
    </source>
</evidence>
<evidence type="ECO:0000256" key="2">
    <source>
        <dbReference type="ARBA" id="ARBA00004443"/>
    </source>
</evidence>
<dbReference type="PIRSF" id="PIRSF028840">
    <property type="entry name" value="Mmp37"/>
    <property type="match status" value="1"/>
</dbReference>
<evidence type="ECO:0000256" key="15">
    <source>
        <dbReference type="ARBA" id="ARBA00023136"/>
    </source>
</evidence>
<comment type="subcellular location">
    <subcellularLocation>
        <location evidence="2">Mitochondrion inner membrane</location>
        <topology evidence="2">Peripheral membrane protein</topology>
        <orientation evidence="2">Matrix side</orientation>
    </subcellularLocation>
</comment>
<keyword evidence="9" id="KW-0808">Transferase</keyword>
<evidence type="ECO:0000256" key="3">
    <source>
        <dbReference type="ARBA" id="ARBA00005119"/>
    </source>
</evidence>
<evidence type="ECO:0000256" key="13">
    <source>
        <dbReference type="ARBA" id="ARBA00023098"/>
    </source>
</evidence>
<evidence type="ECO:0000256" key="11">
    <source>
        <dbReference type="ARBA" id="ARBA00022792"/>
    </source>
</evidence>
<evidence type="ECO:0000256" key="1">
    <source>
        <dbReference type="ARBA" id="ARBA00001946"/>
    </source>
</evidence>
<dbReference type="EC" id="2.7.7.41" evidence="6"/>
<reference evidence="19" key="1">
    <citation type="submission" date="2023-03" db="UniProtKB">
        <authorList>
            <consortium name="EnsemblPlants"/>
        </authorList>
    </citation>
    <scope>IDENTIFICATION</scope>
</reference>
<dbReference type="Pfam" id="PF09139">
    <property type="entry name" value="Tam41_Mmp37"/>
    <property type="match status" value="1"/>
</dbReference>
<dbReference type="EnsemblPlants" id="MELO3C007010.2.1">
    <property type="protein sequence ID" value="MELO3C007010.2.1"/>
    <property type="gene ID" value="MELO3C007010.2"/>
</dbReference>
<proteinExistence type="inferred from homology"/>
<keyword evidence="10" id="KW-0548">Nucleotidyltransferase</keyword>
<evidence type="ECO:0000313" key="19">
    <source>
        <dbReference type="EnsemblPlants" id="MELO3C007010.2.1"/>
    </source>
</evidence>
<evidence type="ECO:0000256" key="18">
    <source>
        <dbReference type="ARBA" id="ARBA00029893"/>
    </source>
</evidence>
<evidence type="ECO:0000256" key="17">
    <source>
        <dbReference type="ARBA" id="ARBA00023264"/>
    </source>
</evidence>
<gene>
    <name evidence="19" type="primary">103484252</name>
</gene>
<comment type="similarity">
    <text evidence="5">Belongs to the TAM41 family.</text>
</comment>
<accession>A0A9I9CQG1</accession>
<evidence type="ECO:0000256" key="9">
    <source>
        <dbReference type="ARBA" id="ARBA00022679"/>
    </source>
</evidence>
<sequence length="361" mass="40651">MQQKCLTSFGGKLALEIPLSGREDGDTMKNKENPELIAFLEQLPPVEFCCIYGSTLHPNNHDKSKMVDLILGVSDPQKWHEKNIRLNKDHYASWMVYLGGGKLVTKVADAIGVGVHFNPYVMWNDKMLKYGVARMHDLIQDIQYWKTFYLSGRLQKPVNILVDSLDVQQLNSVNLRSAVSAALLLLPPKFTEVELYAKICSLSYMGDLRMLFAEDRDKVNKIVRGQFPLFQSMYQPCLEQYKTKELLQFSPHGDDQANISQDCGLSATEYLVSSLPTTVRNTMGLRLGEKRSLSGPGRVTGRNQVLVQSRKEVADCMQRVLRRKVMVSSARQAVSGVLAVGGAKAAKYLASKICKAWRSWR</sequence>
<name>A0A9I9CQG1_CUCME</name>
<evidence type="ECO:0000256" key="5">
    <source>
        <dbReference type="ARBA" id="ARBA00005458"/>
    </source>
</evidence>
<keyword evidence="17" id="KW-1208">Phospholipid metabolism</keyword>
<dbReference type="InterPro" id="IPR015222">
    <property type="entry name" value="Tam41"/>
</dbReference>
<comment type="pathway">
    <text evidence="3">Phospholipid metabolism; CDP-diacylglycerol biosynthesis; CDP-diacylglycerol from sn-glycerol 3-phosphate: step 3/3.</text>
</comment>
<evidence type="ECO:0000256" key="7">
    <source>
        <dbReference type="ARBA" id="ARBA00018337"/>
    </source>
</evidence>
<dbReference type="eggNOG" id="KOG2986">
    <property type="taxonomic scope" value="Eukaryota"/>
</dbReference>
<keyword evidence="12" id="KW-0460">Magnesium</keyword>
<comment type="pathway">
    <text evidence="4">Lipid metabolism.</text>
</comment>
<dbReference type="RefSeq" id="XP_008439450.2">
    <property type="nucleotide sequence ID" value="XM_008441228.3"/>
</dbReference>
<organism evidence="19">
    <name type="scientific">Cucumis melo</name>
    <name type="common">Muskmelon</name>
    <dbReference type="NCBI Taxonomy" id="3656"/>
    <lineage>
        <taxon>Eukaryota</taxon>
        <taxon>Viridiplantae</taxon>
        <taxon>Streptophyta</taxon>
        <taxon>Embryophyta</taxon>
        <taxon>Tracheophyta</taxon>
        <taxon>Spermatophyta</taxon>
        <taxon>Magnoliopsida</taxon>
        <taxon>eudicotyledons</taxon>
        <taxon>Gunneridae</taxon>
        <taxon>Pentapetalae</taxon>
        <taxon>rosids</taxon>
        <taxon>fabids</taxon>
        <taxon>Cucurbitales</taxon>
        <taxon>Cucurbitaceae</taxon>
        <taxon>Benincaseae</taxon>
        <taxon>Cucumis</taxon>
    </lineage>
</organism>
<dbReference type="PANTHER" id="PTHR13619:SF0">
    <property type="entry name" value="PHOSPHATIDATE CYTIDYLYLTRANSFERASE, MITOCHONDRIAL"/>
    <property type="match status" value="1"/>
</dbReference>
<keyword evidence="8" id="KW-0444">Lipid biosynthesis</keyword>
<evidence type="ECO:0000256" key="16">
    <source>
        <dbReference type="ARBA" id="ARBA00023209"/>
    </source>
</evidence>
<evidence type="ECO:0000256" key="6">
    <source>
        <dbReference type="ARBA" id="ARBA00012487"/>
    </source>
</evidence>
<dbReference type="PANTHER" id="PTHR13619">
    <property type="entry name" value="PHOSPHATIDATE CYTIDYLYLTRANSFERASE, MITOCHONDRIAL"/>
    <property type="match status" value="1"/>
</dbReference>
<keyword evidence="13" id="KW-0443">Lipid metabolism</keyword>
<protein>
    <recommendedName>
        <fullName evidence="7">Phosphatidate cytidylyltransferase, mitochondrial</fullName>
        <ecNumber evidence="6">2.7.7.41</ecNumber>
    </recommendedName>
    <alternativeName>
        <fullName evidence="18">CDP-diacylglycerol synthase</fullName>
    </alternativeName>
</protein>
<evidence type="ECO:0000256" key="4">
    <source>
        <dbReference type="ARBA" id="ARBA00005189"/>
    </source>
</evidence>
<keyword evidence="16" id="KW-0594">Phospholipid biosynthesis</keyword>
<keyword evidence="11" id="KW-0999">Mitochondrion inner membrane</keyword>
<evidence type="ECO:0000256" key="14">
    <source>
        <dbReference type="ARBA" id="ARBA00023128"/>
    </source>
</evidence>
<comment type="cofactor">
    <cofactor evidence="1">
        <name>Mg(2+)</name>
        <dbReference type="ChEBI" id="CHEBI:18420"/>
    </cofactor>
</comment>
<evidence type="ECO:0000256" key="10">
    <source>
        <dbReference type="ARBA" id="ARBA00022695"/>
    </source>
</evidence>
<evidence type="ECO:0000256" key="12">
    <source>
        <dbReference type="ARBA" id="ARBA00022842"/>
    </source>
</evidence>